<evidence type="ECO:0000256" key="2">
    <source>
        <dbReference type="ARBA" id="ARBA00022475"/>
    </source>
</evidence>
<dbReference type="EMBL" id="RQXX01000010">
    <property type="protein sequence ID" value="RVV96606.1"/>
    <property type="molecule type" value="Genomic_DNA"/>
</dbReference>
<evidence type="ECO:0000256" key="8">
    <source>
        <dbReference type="ARBA" id="ARBA00022989"/>
    </source>
</evidence>
<evidence type="ECO:0000256" key="7">
    <source>
        <dbReference type="ARBA" id="ARBA00022958"/>
    </source>
</evidence>
<comment type="similarity">
    <text evidence="11">Belongs to the KdpC family.</text>
</comment>
<name>A0A438AD31_9RHOB</name>
<comment type="subcellular location">
    <subcellularLocation>
        <location evidence="11">Cell membrane</location>
        <topology evidence="11">Single-pass membrane protein</topology>
    </subcellularLocation>
</comment>
<dbReference type="PIRSF" id="PIRSF001296">
    <property type="entry name" value="K_ATPase_KdpC"/>
    <property type="match status" value="1"/>
</dbReference>
<keyword evidence="10 11" id="KW-0472">Membrane</keyword>
<reference evidence="12 13" key="1">
    <citation type="submission" date="2018-11" db="EMBL/GenBank/DDBJ databases">
        <title>Mesobaculum littorinae gen. nov., sp. nov., isolated from Littorina scabra that represents a novel genus of the order Rhodobacteraceae.</title>
        <authorList>
            <person name="Li F."/>
        </authorList>
    </citation>
    <scope>NUCLEOTIDE SEQUENCE [LARGE SCALE GENOMIC DNA]</scope>
    <source>
        <strain evidence="12 13">M0103</strain>
    </source>
</reference>
<evidence type="ECO:0000256" key="6">
    <source>
        <dbReference type="ARBA" id="ARBA00022840"/>
    </source>
</evidence>
<keyword evidence="7 11" id="KW-0630">Potassium</keyword>
<evidence type="ECO:0000256" key="1">
    <source>
        <dbReference type="ARBA" id="ARBA00022448"/>
    </source>
</evidence>
<keyword evidence="2 11" id="KW-1003">Cell membrane</keyword>
<evidence type="ECO:0000256" key="9">
    <source>
        <dbReference type="ARBA" id="ARBA00023065"/>
    </source>
</evidence>
<gene>
    <name evidence="11" type="primary">kdpC</name>
    <name evidence="12" type="ORF">EKE94_17960</name>
</gene>
<keyword evidence="13" id="KW-1185">Reference proteome</keyword>
<evidence type="ECO:0000313" key="13">
    <source>
        <dbReference type="Proteomes" id="UP000285908"/>
    </source>
</evidence>
<evidence type="ECO:0000256" key="11">
    <source>
        <dbReference type="HAMAP-Rule" id="MF_00276"/>
    </source>
</evidence>
<evidence type="ECO:0000256" key="10">
    <source>
        <dbReference type="ARBA" id="ARBA00023136"/>
    </source>
</evidence>
<dbReference type="GO" id="GO:0005524">
    <property type="term" value="F:ATP binding"/>
    <property type="evidence" value="ECO:0007669"/>
    <property type="project" value="UniProtKB-UniRule"/>
</dbReference>
<evidence type="ECO:0000313" key="12">
    <source>
        <dbReference type="EMBL" id="RVV96606.1"/>
    </source>
</evidence>
<organism evidence="12 13">
    <name type="scientific">Mesobaculum littorinae</name>
    <dbReference type="NCBI Taxonomy" id="2486419"/>
    <lineage>
        <taxon>Bacteria</taxon>
        <taxon>Pseudomonadati</taxon>
        <taxon>Pseudomonadota</taxon>
        <taxon>Alphaproteobacteria</taxon>
        <taxon>Rhodobacterales</taxon>
        <taxon>Roseobacteraceae</taxon>
        <taxon>Mesobaculum</taxon>
    </lineage>
</organism>
<keyword evidence="5 11" id="KW-0547">Nucleotide-binding</keyword>
<keyword evidence="3 11" id="KW-0633">Potassium transport</keyword>
<keyword evidence="9 11" id="KW-0406">Ion transport</keyword>
<dbReference type="PANTHER" id="PTHR30042">
    <property type="entry name" value="POTASSIUM-TRANSPORTING ATPASE C CHAIN"/>
    <property type="match status" value="1"/>
</dbReference>
<protein>
    <recommendedName>
        <fullName evidence="11">Potassium-transporting ATPase KdpC subunit</fullName>
    </recommendedName>
    <alternativeName>
        <fullName evidence="11">ATP phosphohydrolase [potassium-transporting] C chain</fullName>
    </alternativeName>
    <alternativeName>
        <fullName evidence="11">Potassium-binding and translocating subunit C</fullName>
    </alternativeName>
    <alternativeName>
        <fullName evidence="11">Potassium-translocating ATPase C chain</fullName>
    </alternativeName>
</protein>
<evidence type="ECO:0000256" key="3">
    <source>
        <dbReference type="ARBA" id="ARBA00022538"/>
    </source>
</evidence>
<keyword evidence="4 11" id="KW-0812">Transmembrane</keyword>
<comment type="function">
    <text evidence="11">Part of the high-affinity ATP-driven potassium transport (or Kdp) system, which catalyzes the hydrolysis of ATP coupled with the electrogenic transport of potassium into the cytoplasm. This subunit acts as a catalytic chaperone that increases the ATP-binding affinity of the ATP-hydrolyzing subunit KdpB by the formation of a transient KdpB/KdpC/ATP ternary complex.</text>
</comment>
<dbReference type="RefSeq" id="WP_127908016.1">
    <property type="nucleotide sequence ID" value="NZ_RQXX01000010.1"/>
</dbReference>
<sequence>MSNLLSSLRVALATMAICVAGYTAVILGFAQALTPTSANGSLITNDAGTVVGSRLIAQAFSSPEYVWPRPSAVDYDAGGAGGSNLSPANPQITARAQELISAHGGASVDAPIPADLVTASGAGLDPHISLEGALFQAARVAEARGVEVSAIERMIEERAVTPGGPFTAGRIVNVLDLNLTLDADLAAPAASQ</sequence>
<dbReference type="InterPro" id="IPR003820">
    <property type="entry name" value="KdpC"/>
</dbReference>
<dbReference type="Pfam" id="PF02669">
    <property type="entry name" value="KdpC"/>
    <property type="match status" value="1"/>
</dbReference>
<keyword evidence="1 11" id="KW-0813">Transport</keyword>
<dbReference type="OrthoDB" id="9788285at2"/>
<dbReference type="HAMAP" id="MF_00276">
    <property type="entry name" value="KdpC"/>
    <property type="match status" value="1"/>
</dbReference>
<dbReference type="Proteomes" id="UP000285908">
    <property type="component" value="Unassembled WGS sequence"/>
</dbReference>
<dbReference type="PANTHER" id="PTHR30042:SF2">
    <property type="entry name" value="POTASSIUM-TRANSPORTING ATPASE KDPC SUBUNIT"/>
    <property type="match status" value="1"/>
</dbReference>
<dbReference type="GO" id="GO:0008556">
    <property type="term" value="F:P-type potassium transmembrane transporter activity"/>
    <property type="evidence" value="ECO:0007669"/>
    <property type="project" value="InterPro"/>
</dbReference>
<comment type="caution">
    <text evidence="12">The sequence shown here is derived from an EMBL/GenBank/DDBJ whole genome shotgun (WGS) entry which is preliminary data.</text>
</comment>
<comment type="subunit">
    <text evidence="11">The system is composed of three essential subunits: KdpA, KdpB and KdpC.</text>
</comment>
<keyword evidence="6 11" id="KW-0067">ATP-binding</keyword>
<evidence type="ECO:0000256" key="4">
    <source>
        <dbReference type="ARBA" id="ARBA00022692"/>
    </source>
</evidence>
<dbReference type="AlphaFoldDB" id="A0A438AD31"/>
<keyword evidence="8 11" id="KW-1133">Transmembrane helix</keyword>
<proteinExistence type="inferred from homology"/>
<evidence type="ECO:0000256" key="5">
    <source>
        <dbReference type="ARBA" id="ARBA00022741"/>
    </source>
</evidence>
<accession>A0A438AD31</accession>
<dbReference type="GO" id="GO:0005886">
    <property type="term" value="C:plasma membrane"/>
    <property type="evidence" value="ECO:0007669"/>
    <property type="project" value="UniProtKB-SubCell"/>
</dbReference>